<proteinExistence type="predicted"/>
<keyword evidence="2" id="KW-1185">Reference proteome</keyword>
<sequence>MTHFYEHLGKVFYSIAAIDKTVRTEEIEKLKQIIRTEWLPLENSFNEFGDDTAYQIEIVFDWLVENEWVFDQVIPDFKIFRAEHQHLFTPEINTLILKTANAIASSFSGKNKSEHVLISQLSVILFQ</sequence>
<evidence type="ECO:0000313" key="1">
    <source>
        <dbReference type="EMBL" id="TDD78896.1"/>
    </source>
</evidence>
<organism evidence="1 2">
    <name type="scientific">Flavobacterium caseinilyticum</name>
    <dbReference type="NCBI Taxonomy" id="2541732"/>
    <lineage>
        <taxon>Bacteria</taxon>
        <taxon>Pseudomonadati</taxon>
        <taxon>Bacteroidota</taxon>
        <taxon>Flavobacteriia</taxon>
        <taxon>Flavobacteriales</taxon>
        <taxon>Flavobacteriaceae</taxon>
        <taxon>Flavobacterium</taxon>
    </lineage>
</organism>
<evidence type="ECO:0008006" key="3">
    <source>
        <dbReference type="Google" id="ProtNLM"/>
    </source>
</evidence>
<dbReference type="EMBL" id="SMFM01000001">
    <property type="protein sequence ID" value="TDD78896.1"/>
    <property type="molecule type" value="Genomic_DNA"/>
</dbReference>
<dbReference type="AlphaFoldDB" id="A0A4R5B3R6"/>
<reference evidence="1 2" key="1">
    <citation type="submission" date="2019-03" db="EMBL/GenBank/DDBJ databases">
        <title>Flavobacterium AT-3-2 sp. nov., isolated from arctic soil.</title>
        <authorList>
            <person name="Chaudhary D.K."/>
        </authorList>
    </citation>
    <scope>NUCLEOTIDE SEQUENCE [LARGE SCALE GENOMIC DNA]</scope>
    <source>
        <strain evidence="1 2">AT-3-2</strain>
    </source>
</reference>
<gene>
    <name evidence="1" type="ORF">E0F89_00210</name>
</gene>
<dbReference type="OrthoDB" id="979732at2"/>
<comment type="caution">
    <text evidence="1">The sequence shown here is derived from an EMBL/GenBank/DDBJ whole genome shotgun (WGS) entry which is preliminary data.</text>
</comment>
<protein>
    <recommendedName>
        <fullName evidence="3">TerB family tellurite resistance protein</fullName>
    </recommendedName>
</protein>
<accession>A0A4R5B3R6</accession>
<evidence type="ECO:0000313" key="2">
    <source>
        <dbReference type="Proteomes" id="UP000295278"/>
    </source>
</evidence>
<dbReference type="Proteomes" id="UP000295278">
    <property type="component" value="Unassembled WGS sequence"/>
</dbReference>
<name>A0A4R5B3R6_9FLAO</name>